<dbReference type="AlphaFoldDB" id="A0AAN7TB08"/>
<sequence length="932" mass="100445">MLLPLLSAATLLLTPSLAVFQDEAFHIDYHFALLGAPKESTTFFHQPNPASKASLIYTLSEEGALGAVNPRDGSLVWRQLLQGQHQSNASFLRAGEGQDLVVSGSLNQVAAWSAEDGRLAWRTATDGVLRDVEILELSDGKEMVGAKDAVALSGSHGAQSSVVRLDGATGAVKWTYEFDGSDEAYQVSASSTHIYAILLHKTLLGYLRIRVVSLDPVTGKKIDEYMLSSENELATADTIVSVGANSASPIIAWTDAAHSTLKVNVVGSKAISSFTIDQHAGETVARVQVHAPYHINSLSHFLVHYETATSHWADVFHVDVNNGKVTKAYSLPKLAGKGAFSTSTSDANVYFTRITRDELSTVSSASHGILGRWPVTSFGVVSGIGEVIEPVHAVSEVSVKGDAVSAIRTVVLLSTGDWILLRGGTATWNRPEILASTVAATFAMPAEVEAFAERLQAEASSNPVSAYVQRLTRHIAELKDLPALLVSFPQRVVNGFLGTSEDDLASDNFGFHQIITCATRNGRMLALDAGNPNRILWNRQVADLKKEQAWNPRLASSKGGEVTINSQAGTGFRYNISNGEQLVSILPVDVEGDAKAAREVRFTMTDSALDATVDSKPAWHFSPASGQTIHSLVPRPVNDPVASIGKVLGDRRVLYKYLDPNLALLVTKSSLTLGPSNTATFYVLNTVSGAILHASTHNDIDLTSPIATLISENWLAYSFTSAASATAPKGQQLVIGELFESLVPNDRGPLTGNQNYSSTISTPEPYTLTHTYQIPEAISKLAVTRTKQGITSRQLLALLPDSGAIVGIPYNALNPRRPVGRDATKDEQAEGLLRYNPVLEFDPKWLLSHQREVLGLEEVVTSPALIESTSLVFAWGLDVFGTKISPSFSFDILGRDFNKFQMLGTVAALGVLTFVVAPLVTRKQVDQRWKFL</sequence>
<dbReference type="Proteomes" id="UP001310890">
    <property type="component" value="Unassembled WGS sequence"/>
</dbReference>
<comment type="subunit">
    <text evidence="3">Component of the ER membrane protein complex (EMC).</text>
</comment>
<proteinExistence type="inferred from homology"/>
<organism evidence="15 16">
    <name type="scientific">Meristemomyces frigidus</name>
    <dbReference type="NCBI Taxonomy" id="1508187"/>
    <lineage>
        <taxon>Eukaryota</taxon>
        <taxon>Fungi</taxon>
        <taxon>Dikarya</taxon>
        <taxon>Ascomycota</taxon>
        <taxon>Pezizomycotina</taxon>
        <taxon>Dothideomycetes</taxon>
        <taxon>Dothideomycetidae</taxon>
        <taxon>Mycosphaerellales</taxon>
        <taxon>Teratosphaeriaceae</taxon>
        <taxon>Meristemomyces</taxon>
    </lineage>
</organism>
<evidence type="ECO:0000256" key="12">
    <source>
        <dbReference type="SAM" id="SignalP"/>
    </source>
</evidence>
<evidence type="ECO:0000256" key="6">
    <source>
        <dbReference type="ARBA" id="ARBA00022729"/>
    </source>
</evidence>
<accession>A0AAN7TB08</accession>
<dbReference type="SUPFAM" id="SSF50998">
    <property type="entry name" value="Quinoprotein alcohol dehydrogenase-like"/>
    <property type="match status" value="1"/>
</dbReference>
<feature type="transmembrane region" description="Helical" evidence="11">
    <location>
        <begin position="900"/>
        <end position="920"/>
    </location>
</feature>
<evidence type="ECO:0000256" key="9">
    <source>
        <dbReference type="ARBA" id="ARBA00023136"/>
    </source>
</evidence>
<keyword evidence="6 12" id="KW-0732">Signal</keyword>
<gene>
    <name evidence="15" type="ORF">LTR62_008276</name>
</gene>
<dbReference type="Gene3D" id="2.130.10.10">
    <property type="entry name" value="YVTN repeat-like/Quinoprotein amine dehydrogenase"/>
    <property type="match status" value="1"/>
</dbReference>
<dbReference type="InterPro" id="IPR011678">
    <property type="entry name" value="EMC1_C"/>
</dbReference>
<evidence type="ECO:0000256" key="4">
    <source>
        <dbReference type="ARBA" id="ARBA00020824"/>
    </source>
</evidence>
<feature type="chain" id="PRO_5042996466" description="ER membrane protein complex subunit 1" evidence="12">
    <location>
        <begin position="19"/>
        <end position="932"/>
    </location>
</feature>
<keyword evidence="5 11" id="KW-0812">Transmembrane</keyword>
<comment type="caution">
    <text evidence="15">The sequence shown here is derived from an EMBL/GenBank/DDBJ whole genome shotgun (WGS) entry which is preliminary data.</text>
</comment>
<evidence type="ECO:0000259" key="13">
    <source>
        <dbReference type="Pfam" id="PF07774"/>
    </source>
</evidence>
<keyword evidence="9 11" id="KW-0472">Membrane</keyword>
<dbReference type="InterPro" id="IPR026895">
    <property type="entry name" value="EMC1"/>
</dbReference>
<evidence type="ECO:0000256" key="10">
    <source>
        <dbReference type="ARBA" id="ARBA00023180"/>
    </source>
</evidence>
<feature type="domain" description="EMC1 first beta-propeller" evidence="14">
    <location>
        <begin position="18"/>
        <end position="432"/>
    </location>
</feature>
<evidence type="ECO:0000256" key="11">
    <source>
        <dbReference type="SAM" id="Phobius"/>
    </source>
</evidence>
<evidence type="ECO:0000259" key="14">
    <source>
        <dbReference type="Pfam" id="PF25293"/>
    </source>
</evidence>
<evidence type="ECO:0000313" key="16">
    <source>
        <dbReference type="Proteomes" id="UP001310890"/>
    </source>
</evidence>
<comment type="subcellular location">
    <subcellularLocation>
        <location evidence="1">Endoplasmic reticulum membrane</location>
        <topology evidence="1">Single-pass type I membrane protein</topology>
    </subcellularLocation>
</comment>
<comment type="similarity">
    <text evidence="2">Belongs to the EMC1 family.</text>
</comment>
<name>A0AAN7TB08_9PEZI</name>
<evidence type="ECO:0000256" key="7">
    <source>
        <dbReference type="ARBA" id="ARBA00022824"/>
    </source>
</evidence>
<dbReference type="PANTHER" id="PTHR21573">
    <property type="entry name" value="ER MEMBRANE PROTEIN COMPLEX SUBUNIT 1"/>
    <property type="match status" value="1"/>
</dbReference>
<dbReference type="InterPro" id="IPR011047">
    <property type="entry name" value="Quinoprotein_ADH-like_sf"/>
</dbReference>
<evidence type="ECO:0000256" key="3">
    <source>
        <dbReference type="ARBA" id="ARBA00011276"/>
    </source>
</evidence>
<dbReference type="InterPro" id="IPR058545">
    <property type="entry name" value="Beta-prop_EMC1_1st"/>
</dbReference>
<evidence type="ECO:0000313" key="15">
    <source>
        <dbReference type="EMBL" id="KAK5108458.1"/>
    </source>
</evidence>
<keyword evidence="8 11" id="KW-1133">Transmembrane helix</keyword>
<protein>
    <recommendedName>
        <fullName evidence="4">ER membrane protein complex subunit 1</fullName>
    </recommendedName>
</protein>
<dbReference type="PANTHER" id="PTHR21573:SF0">
    <property type="entry name" value="ER MEMBRANE PROTEIN COMPLEX SUBUNIT 1"/>
    <property type="match status" value="1"/>
</dbReference>
<reference evidence="15" key="1">
    <citation type="submission" date="2023-08" db="EMBL/GenBank/DDBJ databases">
        <title>Black Yeasts Isolated from many extreme environments.</title>
        <authorList>
            <person name="Coleine C."/>
            <person name="Stajich J.E."/>
            <person name="Selbmann L."/>
        </authorList>
    </citation>
    <scope>NUCLEOTIDE SEQUENCE</scope>
    <source>
        <strain evidence="15">CCFEE 5401</strain>
    </source>
</reference>
<feature type="domain" description="ER membrane protein complex subunit 1 C-terminal" evidence="13">
    <location>
        <begin position="711"/>
        <end position="929"/>
    </location>
</feature>
<dbReference type="EMBL" id="JAVRRL010000085">
    <property type="protein sequence ID" value="KAK5108458.1"/>
    <property type="molecule type" value="Genomic_DNA"/>
</dbReference>
<evidence type="ECO:0000256" key="1">
    <source>
        <dbReference type="ARBA" id="ARBA00004115"/>
    </source>
</evidence>
<evidence type="ECO:0000256" key="5">
    <source>
        <dbReference type="ARBA" id="ARBA00022692"/>
    </source>
</evidence>
<dbReference type="InterPro" id="IPR015943">
    <property type="entry name" value="WD40/YVTN_repeat-like_dom_sf"/>
</dbReference>
<evidence type="ECO:0000256" key="2">
    <source>
        <dbReference type="ARBA" id="ARBA00007904"/>
    </source>
</evidence>
<dbReference type="Pfam" id="PF07774">
    <property type="entry name" value="EMC1_C"/>
    <property type="match status" value="1"/>
</dbReference>
<keyword evidence="10" id="KW-0325">Glycoprotein</keyword>
<dbReference type="GO" id="GO:0072546">
    <property type="term" value="C:EMC complex"/>
    <property type="evidence" value="ECO:0007669"/>
    <property type="project" value="InterPro"/>
</dbReference>
<dbReference type="Pfam" id="PF25293">
    <property type="entry name" value="Beta-prop_EMC1_N"/>
    <property type="match status" value="1"/>
</dbReference>
<dbReference type="GO" id="GO:0034975">
    <property type="term" value="P:protein folding in endoplasmic reticulum"/>
    <property type="evidence" value="ECO:0007669"/>
    <property type="project" value="TreeGrafter"/>
</dbReference>
<feature type="signal peptide" evidence="12">
    <location>
        <begin position="1"/>
        <end position="18"/>
    </location>
</feature>
<keyword evidence="7" id="KW-0256">Endoplasmic reticulum</keyword>
<evidence type="ECO:0000256" key="8">
    <source>
        <dbReference type="ARBA" id="ARBA00022989"/>
    </source>
</evidence>